<proteinExistence type="predicted"/>
<dbReference type="SUPFAM" id="SSF53474">
    <property type="entry name" value="alpha/beta-Hydrolases"/>
    <property type="match status" value="1"/>
</dbReference>
<keyword evidence="1" id="KW-1133">Transmembrane helix</keyword>
<organism evidence="3 4">
    <name type="scientific">Chamaesiphon minutus (strain ATCC 27169 / PCC 6605)</name>
    <dbReference type="NCBI Taxonomy" id="1173020"/>
    <lineage>
        <taxon>Bacteria</taxon>
        <taxon>Bacillati</taxon>
        <taxon>Cyanobacteriota</taxon>
        <taxon>Cyanophyceae</taxon>
        <taxon>Gomontiellales</taxon>
        <taxon>Chamaesiphonaceae</taxon>
        <taxon>Chamaesiphon</taxon>
    </lineage>
</organism>
<keyword evidence="3" id="KW-0012">Acyltransferase</keyword>
<dbReference type="HOGENOM" id="CLU_020336_9_0_3"/>
<dbReference type="InterPro" id="IPR029058">
    <property type="entry name" value="AB_hydrolase_fold"/>
</dbReference>
<accession>K9UPV7</accession>
<dbReference type="eggNOG" id="COG0596">
    <property type="taxonomic scope" value="Bacteria"/>
</dbReference>
<keyword evidence="3" id="KW-0808">Transferase</keyword>
<dbReference type="Pfam" id="PF00561">
    <property type="entry name" value="Abhydrolase_1"/>
    <property type="match status" value="1"/>
</dbReference>
<keyword evidence="4" id="KW-1185">Reference proteome</keyword>
<keyword evidence="1" id="KW-0472">Membrane</keyword>
<dbReference type="Gene3D" id="3.40.50.1820">
    <property type="entry name" value="alpha/beta hydrolase"/>
    <property type="match status" value="1"/>
</dbReference>
<gene>
    <name evidence="3" type="ORF">Cha6605_5347</name>
</gene>
<dbReference type="RefSeq" id="WP_015162318.1">
    <property type="nucleotide sequence ID" value="NC_019697.1"/>
</dbReference>
<evidence type="ECO:0000259" key="2">
    <source>
        <dbReference type="Pfam" id="PF00561"/>
    </source>
</evidence>
<keyword evidence="1" id="KW-0812">Transmembrane</keyword>
<evidence type="ECO:0000313" key="4">
    <source>
        <dbReference type="Proteomes" id="UP000010366"/>
    </source>
</evidence>
<dbReference type="Proteomes" id="UP000010366">
    <property type="component" value="Chromosome"/>
</dbReference>
<dbReference type="AlphaFoldDB" id="K9UPV7"/>
<dbReference type="STRING" id="1173020.Cha6605_5347"/>
<dbReference type="GO" id="GO:0016746">
    <property type="term" value="F:acyltransferase activity"/>
    <property type="evidence" value="ECO:0007669"/>
    <property type="project" value="UniProtKB-KW"/>
</dbReference>
<feature type="domain" description="AB hydrolase-1" evidence="2">
    <location>
        <begin position="75"/>
        <end position="164"/>
    </location>
</feature>
<protein>
    <submittedName>
        <fullName evidence="3">Putative hydrolase or acyltransferase of alpha/beta superfamily</fullName>
    </submittedName>
</protein>
<dbReference type="OrthoDB" id="59888at2"/>
<keyword evidence="3" id="KW-0378">Hydrolase</keyword>
<dbReference type="InterPro" id="IPR000073">
    <property type="entry name" value="AB_hydrolase_1"/>
</dbReference>
<name>K9UPV7_CHAP6</name>
<feature type="transmembrane region" description="Helical" evidence="1">
    <location>
        <begin position="174"/>
        <end position="195"/>
    </location>
</feature>
<evidence type="ECO:0000313" key="3">
    <source>
        <dbReference type="EMBL" id="AFY96234.1"/>
    </source>
</evidence>
<evidence type="ECO:0000256" key="1">
    <source>
        <dbReference type="SAM" id="Phobius"/>
    </source>
</evidence>
<dbReference type="PATRIC" id="fig|1173020.3.peg.6135"/>
<dbReference type="EMBL" id="CP003600">
    <property type="protein sequence ID" value="AFY96234.1"/>
    <property type="molecule type" value="Genomic_DNA"/>
</dbReference>
<sequence>MFHSLSPIQIVEIIGLAATTIYHQIASYRDRRSLLPPGKLVTLNDRGVRHICLRGTGEVTVVVDASLGGVEGYLLIDELAKITRVCIYDRAGYGWSSSSLQPRNSQQIIDELDELLTIAEIHPPYILVGDSFGSYNLRLYAHRYPDRVQGIVLTDGLHEDSMLSLPLSVGLLKGFFTLSFGFVAIGAALGIVRVLGEIGVFELIKPELKKFPALDRQYVKRSFYFARHWLTMGREMWNLDTSSRQLKIADRLGDLPIVSIKSQTFLRPLFGIKLFSLSAADRVRDRIHLALLQLSTNTQQISADRSSHFVWIDQPEKIVAAVAILVKRTS</sequence>
<dbReference type="KEGG" id="cmp:Cha6605_5347"/>
<dbReference type="GO" id="GO:0016787">
    <property type="term" value="F:hydrolase activity"/>
    <property type="evidence" value="ECO:0007669"/>
    <property type="project" value="UniProtKB-KW"/>
</dbReference>
<reference evidence="3 4" key="1">
    <citation type="submission" date="2012-05" db="EMBL/GenBank/DDBJ databases">
        <title>Finished chromosome of genome of Chamaesiphon sp. PCC 6605.</title>
        <authorList>
            <consortium name="US DOE Joint Genome Institute"/>
            <person name="Gugger M."/>
            <person name="Coursin T."/>
            <person name="Rippka R."/>
            <person name="Tandeau De Marsac N."/>
            <person name="Huntemann M."/>
            <person name="Wei C.-L."/>
            <person name="Han J."/>
            <person name="Detter J.C."/>
            <person name="Han C."/>
            <person name="Tapia R."/>
            <person name="Chen A."/>
            <person name="Kyrpides N."/>
            <person name="Mavromatis K."/>
            <person name="Markowitz V."/>
            <person name="Szeto E."/>
            <person name="Ivanova N."/>
            <person name="Pagani I."/>
            <person name="Pati A."/>
            <person name="Goodwin L."/>
            <person name="Nordberg H.P."/>
            <person name="Cantor M.N."/>
            <person name="Hua S.X."/>
            <person name="Woyke T."/>
            <person name="Kerfeld C.A."/>
        </authorList>
    </citation>
    <scope>NUCLEOTIDE SEQUENCE [LARGE SCALE GENOMIC DNA]</scope>
    <source>
        <strain evidence="4">ATCC 27169 / PCC 6605</strain>
    </source>
</reference>